<dbReference type="GO" id="GO:0031267">
    <property type="term" value="F:small GTPase binding"/>
    <property type="evidence" value="ECO:0007669"/>
    <property type="project" value="TreeGrafter"/>
</dbReference>
<dbReference type="GO" id="GO:0099518">
    <property type="term" value="P:vesicle cytoskeletal trafficking"/>
    <property type="evidence" value="ECO:0007669"/>
    <property type="project" value="TreeGrafter"/>
</dbReference>
<dbReference type="Proteomes" id="UP000053825">
    <property type="component" value="Unassembled WGS sequence"/>
</dbReference>
<evidence type="ECO:0000256" key="1">
    <source>
        <dbReference type="SAM" id="Coils"/>
    </source>
</evidence>
<proteinExistence type="predicted"/>
<accession>A0A0L7RJV9</accession>
<dbReference type="PANTHER" id="PTHR18911">
    <property type="entry name" value="CTCL TUMOR ANTIGEN HD-CL-01"/>
    <property type="match status" value="1"/>
</dbReference>
<name>A0A0L7RJV9_9HYME</name>
<gene>
    <name evidence="3" type="ORF">WH47_05007</name>
</gene>
<dbReference type="AlphaFoldDB" id="A0A0L7RJV9"/>
<keyword evidence="1" id="KW-0175">Coiled coil</keyword>
<dbReference type="InterPro" id="IPR038830">
    <property type="entry name" value="CCDC186"/>
</dbReference>
<feature type="coiled-coil region" evidence="1">
    <location>
        <begin position="686"/>
        <end position="991"/>
    </location>
</feature>
<evidence type="ECO:0000256" key="2">
    <source>
        <dbReference type="SAM" id="MobiDB-lite"/>
    </source>
</evidence>
<feature type="region of interest" description="Disordered" evidence="2">
    <location>
        <begin position="1"/>
        <end position="20"/>
    </location>
</feature>
<dbReference type="GO" id="GO:0005802">
    <property type="term" value="C:trans-Golgi network"/>
    <property type="evidence" value="ECO:0007669"/>
    <property type="project" value="TreeGrafter"/>
</dbReference>
<dbReference type="STRING" id="597456.A0A0L7RJV9"/>
<keyword evidence="4" id="KW-1185">Reference proteome</keyword>
<sequence length="1174" mass="135004">MEFAVSEMDEEKSELPSKEKICLENFDQTDSGVKPDVSLTEVSEILTQQDVKLNEDTMLSQEEIEQDSIAQIETNSVLLKNDKEEYHQLIEGNSINKTLKNSTSLSNFSEVFLKCQTAADIGLPQEQCFQKSSSYNDIRLPSSTLSDSLSFISSYEISNYDKEFVTPNKYTRLNTTCNDEEKILFSTNLYTEAHQAKPSEETVIAEKHEDSEIKNDIKRIEDAVKHSNMNGKLMVNNDQAEALSNLMKYERNFNREQKPSETVRNSKIQSNIISRPTLVDDSRLVKISLPTNPINIMQSNAQFLNKSRNFLNFITEKSTNIMEKALLPQHLTMKYNSVMKSIDNTRSSSTESPLIGPVYDNESVSVTKTKNTLYVAKDSMNVQNEENECTKSNENKNGLVTNPNENMCTNTEKNNKCVLTNDCTLSNDIIACKLNDTKQLESYSVSNDINKINDNALCAETNGNCTVNPVVLTSEDNNFQESITDSIDQKEKESTEIEESKSGLLQHPAYLTLLKDYADLKSKHLKLEEKVEHLEQRNRNLEIEKGEISSTQIETLEKTINRLTFQLHASLVAQETFKNEYNAANKERESMVMKYAVSEKQLIDTQRAKENAERRVKEITTQHEGLQSRLREMQGERARICNILTGKHREVTDLHKEVDKLREDVKMRDLKLQWTQNKLKTEMDLQKETQQKLDKATTRINEMKEECEQIRKETQESMRKFQQSEENKAVTLDQQLKEQQARLILERHVTEDKEILRLQLQKEVDTLKHRQEVLIEENNTLSLRIQDAEKNRLNYESNLSNLKIIADQRQKEIVELLSKVSELETLKVQLQHKDHYLASTETEIKHLRSANEELQADMSACRQKEAEMLDFTQKLTDKNVRLQSEFTGIEAKVKQLEQEHGPLHERISELTDKIKTLEESLAQERKMRSEECDVLTRRLAEQTQEVQSLVQQLEDSQGENAVLKRKQQISMKEMTRELQQCRRKLEAFETSSPYNSLVVGSRTGSNLSLNTGDALNGALSDNSINGDQSIQPIEPSKQALIERIIKLQESNARKAEKLDFFEEHTRILVEELQKKKRIIQNYILHENIGAMGGNERDKYKAELAKHGGIMASVYNQRVSDDNMTLELSLEINQKLQAVLEDALFKNITLKDNIDTLGEEIARLTIQNQQRQKTN</sequence>
<evidence type="ECO:0000313" key="4">
    <source>
        <dbReference type="Proteomes" id="UP000053825"/>
    </source>
</evidence>
<dbReference type="PANTHER" id="PTHR18911:SF5">
    <property type="entry name" value="COILED-COIL DOMAIN-CONTAINING PROTEIN 186"/>
    <property type="match status" value="1"/>
</dbReference>
<reference evidence="3 4" key="1">
    <citation type="submission" date="2015-07" db="EMBL/GenBank/DDBJ databases">
        <title>The genome of Habropoda laboriosa.</title>
        <authorList>
            <person name="Pan H."/>
            <person name="Kapheim K."/>
        </authorList>
    </citation>
    <scope>NUCLEOTIDE SEQUENCE [LARGE SCALE GENOMIC DNA]</scope>
    <source>
        <strain evidence="3">0110345459</strain>
    </source>
</reference>
<dbReference type="EMBL" id="KQ414581">
    <property type="protein sequence ID" value="KOC71021.1"/>
    <property type="molecule type" value="Genomic_DNA"/>
</dbReference>
<feature type="coiled-coil region" evidence="1">
    <location>
        <begin position="517"/>
        <end position="551"/>
    </location>
</feature>
<evidence type="ECO:0000313" key="3">
    <source>
        <dbReference type="EMBL" id="KOC71021.1"/>
    </source>
</evidence>
<dbReference type="OrthoDB" id="5583482at2759"/>
<organism evidence="3 4">
    <name type="scientific">Habropoda laboriosa</name>
    <dbReference type="NCBI Taxonomy" id="597456"/>
    <lineage>
        <taxon>Eukaryota</taxon>
        <taxon>Metazoa</taxon>
        <taxon>Ecdysozoa</taxon>
        <taxon>Arthropoda</taxon>
        <taxon>Hexapoda</taxon>
        <taxon>Insecta</taxon>
        <taxon>Pterygota</taxon>
        <taxon>Neoptera</taxon>
        <taxon>Endopterygota</taxon>
        <taxon>Hymenoptera</taxon>
        <taxon>Apocrita</taxon>
        <taxon>Aculeata</taxon>
        <taxon>Apoidea</taxon>
        <taxon>Anthophila</taxon>
        <taxon>Apidae</taxon>
        <taxon>Habropoda</taxon>
    </lineage>
</organism>
<feature type="coiled-coil region" evidence="1">
    <location>
        <begin position="595"/>
        <end position="636"/>
    </location>
</feature>
<protein>
    <submittedName>
        <fullName evidence="3">Uncharacterized protein C10orf118</fullName>
    </submittedName>
</protein>